<feature type="modified residue" description="4-aspartylphosphate" evidence="1">
    <location>
        <position position="57"/>
    </location>
</feature>
<sequence length="244" mass="28034">MENKYRCLIVDDEPLARQLLQEYVQKVPFLQLQGACAGAMEALRQLGEKSVDLLFLDINMPEVSGLTLLRTLPHPPKVIFTTAFSEYAVQGFELNAADYLLKPITFDRFLRAVNKIVAPSSTSHSSVPATATGPVNPESLFLREGSRFIRINPRDIRYIEGLRDYVSIQTRSQGRIVCLQRLKGMEEQLPADRFIRVHNSYIINIEEVDALYRHKVHYGDKEVPVGETYRQRFNEFLRLRSIHL</sequence>
<dbReference type="AlphaFoldDB" id="A0A239LW07"/>
<accession>A0A239LW07</accession>
<dbReference type="PROSITE" id="PS50930">
    <property type="entry name" value="HTH_LYTTR"/>
    <property type="match status" value="1"/>
</dbReference>
<dbReference type="OrthoDB" id="1646880at2"/>
<dbReference type="PANTHER" id="PTHR37299">
    <property type="entry name" value="TRANSCRIPTIONAL REGULATOR-RELATED"/>
    <property type="match status" value="1"/>
</dbReference>
<dbReference type="EMBL" id="FZOQ01000053">
    <property type="protein sequence ID" value="SNT34450.1"/>
    <property type="molecule type" value="Genomic_DNA"/>
</dbReference>
<dbReference type="InterPro" id="IPR046947">
    <property type="entry name" value="LytR-like"/>
</dbReference>
<reference evidence="5" key="1">
    <citation type="submission" date="2017-06" db="EMBL/GenBank/DDBJ databases">
        <authorList>
            <person name="Varghese N."/>
            <person name="Submissions S."/>
        </authorList>
    </citation>
    <scope>NUCLEOTIDE SEQUENCE [LARGE SCALE GENOMIC DNA]</scope>
    <source>
        <strain evidence="5">NKM1</strain>
    </source>
</reference>
<dbReference type="Pfam" id="PF04397">
    <property type="entry name" value="LytTR"/>
    <property type="match status" value="1"/>
</dbReference>
<dbReference type="GO" id="GO:0003677">
    <property type="term" value="F:DNA binding"/>
    <property type="evidence" value="ECO:0007669"/>
    <property type="project" value="InterPro"/>
</dbReference>
<dbReference type="Gene3D" id="2.40.50.1020">
    <property type="entry name" value="LytTr DNA-binding domain"/>
    <property type="match status" value="1"/>
</dbReference>
<keyword evidence="5" id="KW-1185">Reference proteome</keyword>
<evidence type="ECO:0000313" key="4">
    <source>
        <dbReference type="EMBL" id="SNT34450.1"/>
    </source>
</evidence>
<dbReference type="InterPro" id="IPR001789">
    <property type="entry name" value="Sig_transdc_resp-reg_receiver"/>
</dbReference>
<dbReference type="SMART" id="SM00448">
    <property type="entry name" value="REC"/>
    <property type="match status" value="1"/>
</dbReference>
<dbReference type="Gene3D" id="3.40.50.2300">
    <property type="match status" value="1"/>
</dbReference>
<dbReference type="PROSITE" id="PS50110">
    <property type="entry name" value="RESPONSE_REGULATORY"/>
    <property type="match status" value="1"/>
</dbReference>
<dbReference type="InterPro" id="IPR007492">
    <property type="entry name" value="LytTR_DNA-bd_dom"/>
</dbReference>
<dbReference type="RefSeq" id="WP_089321989.1">
    <property type="nucleotide sequence ID" value="NZ_FZOQ01000053.1"/>
</dbReference>
<proteinExistence type="predicted"/>
<organism evidence="4 5">
    <name type="scientific">Pontibacter ummariensis</name>
    <dbReference type="NCBI Taxonomy" id="1610492"/>
    <lineage>
        <taxon>Bacteria</taxon>
        <taxon>Pseudomonadati</taxon>
        <taxon>Bacteroidota</taxon>
        <taxon>Cytophagia</taxon>
        <taxon>Cytophagales</taxon>
        <taxon>Hymenobacteraceae</taxon>
        <taxon>Pontibacter</taxon>
    </lineage>
</organism>
<dbReference type="SUPFAM" id="SSF52172">
    <property type="entry name" value="CheY-like"/>
    <property type="match status" value="1"/>
</dbReference>
<dbReference type="PANTHER" id="PTHR37299:SF1">
    <property type="entry name" value="STAGE 0 SPORULATION PROTEIN A HOMOLOG"/>
    <property type="match status" value="1"/>
</dbReference>
<dbReference type="Proteomes" id="UP000198432">
    <property type="component" value="Unassembled WGS sequence"/>
</dbReference>
<evidence type="ECO:0000259" key="2">
    <source>
        <dbReference type="PROSITE" id="PS50110"/>
    </source>
</evidence>
<feature type="domain" description="Response regulatory" evidence="2">
    <location>
        <begin position="6"/>
        <end position="117"/>
    </location>
</feature>
<evidence type="ECO:0000259" key="3">
    <source>
        <dbReference type="PROSITE" id="PS50930"/>
    </source>
</evidence>
<evidence type="ECO:0000256" key="1">
    <source>
        <dbReference type="PROSITE-ProRule" id="PRU00169"/>
    </source>
</evidence>
<keyword evidence="1" id="KW-0597">Phosphoprotein</keyword>
<protein>
    <submittedName>
        <fullName evidence="4">Two component transcriptional regulator, LytTR family</fullName>
    </submittedName>
</protein>
<dbReference type="SMART" id="SM00850">
    <property type="entry name" value="LytTR"/>
    <property type="match status" value="1"/>
</dbReference>
<dbReference type="Pfam" id="PF00072">
    <property type="entry name" value="Response_reg"/>
    <property type="match status" value="1"/>
</dbReference>
<name>A0A239LW07_9BACT</name>
<dbReference type="InterPro" id="IPR011006">
    <property type="entry name" value="CheY-like_superfamily"/>
</dbReference>
<gene>
    <name evidence="4" type="ORF">SAMN06296052_1538</name>
</gene>
<dbReference type="GO" id="GO:0000156">
    <property type="term" value="F:phosphorelay response regulator activity"/>
    <property type="evidence" value="ECO:0007669"/>
    <property type="project" value="InterPro"/>
</dbReference>
<feature type="domain" description="HTH LytTR-type" evidence="3">
    <location>
        <begin position="140"/>
        <end position="239"/>
    </location>
</feature>
<evidence type="ECO:0000313" key="5">
    <source>
        <dbReference type="Proteomes" id="UP000198432"/>
    </source>
</evidence>